<dbReference type="Proteomes" id="UP000249005">
    <property type="component" value="Chromosome 1"/>
</dbReference>
<dbReference type="AlphaFoldDB" id="A0A2X4XZ76"/>
<organism evidence="1 2">
    <name type="scientific">Leminorella richardii</name>
    <dbReference type="NCBI Taxonomy" id="158841"/>
    <lineage>
        <taxon>Bacteria</taxon>
        <taxon>Pseudomonadati</taxon>
        <taxon>Pseudomonadota</taxon>
        <taxon>Gammaproteobacteria</taxon>
        <taxon>Enterobacterales</taxon>
        <taxon>Budviciaceae</taxon>
        <taxon>Leminorella</taxon>
    </lineage>
</organism>
<gene>
    <name evidence="1" type="ORF">NCTC12151_02413</name>
</gene>
<keyword evidence="2" id="KW-1185">Reference proteome</keyword>
<evidence type="ECO:0000313" key="1">
    <source>
        <dbReference type="EMBL" id="SQI41904.1"/>
    </source>
</evidence>
<evidence type="ECO:0000313" key="2">
    <source>
        <dbReference type="Proteomes" id="UP000249005"/>
    </source>
</evidence>
<dbReference type="RefSeq" id="WP_111740864.1">
    <property type="nucleotide sequence ID" value="NZ_LR698987.1"/>
</dbReference>
<proteinExistence type="predicted"/>
<reference evidence="1 2" key="1">
    <citation type="submission" date="2018-06" db="EMBL/GenBank/DDBJ databases">
        <authorList>
            <consortium name="Pathogen Informatics"/>
            <person name="Doyle S."/>
        </authorList>
    </citation>
    <scope>NUCLEOTIDE SEQUENCE [LARGE SCALE GENOMIC DNA]</scope>
    <source>
        <strain evidence="1 2">NCTC12151</strain>
    </source>
</reference>
<accession>A0A2X4XZ76</accession>
<name>A0A2X4XZ76_9GAMM</name>
<dbReference type="EMBL" id="LS483470">
    <property type="protein sequence ID" value="SQI41904.1"/>
    <property type="molecule type" value="Genomic_DNA"/>
</dbReference>
<sequence>MKPSVRILMNAKTIQRIQCGECNWELEIAANTDAHIQCCPWCGWSDLDTSYLIQQGGFQEIECEKHGKMTILVPDKNINPDDFMDDLYCPYC</sequence>
<protein>
    <submittedName>
        <fullName evidence="1">Uncharacterized protein</fullName>
    </submittedName>
</protein>
<dbReference type="OrthoDB" id="6905148at2"/>
<dbReference type="KEGG" id="lri:NCTC12151_02413"/>